<comment type="caution">
    <text evidence="1">The sequence shown here is derived from an EMBL/GenBank/DDBJ whole genome shotgun (WGS) entry which is preliminary data.</text>
</comment>
<evidence type="ECO:0000313" key="2">
    <source>
        <dbReference type="Proteomes" id="UP000708208"/>
    </source>
</evidence>
<protein>
    <submittedName>
        <fullName evidence="1">Uncharacterized protein</fullName>
    </submittedName>
</protein>
<organism evidence="1 2">
    <name type="scientific">Allacma fusca</name>
    <dbReference type="NCBI Taxonomy" id="39272"/>
    <lineage>
        <taxon>Eukaryota</taxon>
        <taxon>Metazoa</taxon>
        <taxon>Ecdysozoa</taxon>
        <taxon>Arthropoda</taxon>
        <taxon>Hexapoda</taxon>
        <taxon>Collembola</taxon>
        <taxon>Symphypleona</taxon>
        <taxon>Sminthuridae</taxon>
        <taxon>Allacma</taxon>
    </lineage>
</organism>
<reference evidence="1" key="1">
    <citation type="submission" date="2021-06" db="EMBL/GenBank/DDBJ databases">
        <authorList>
            <person name="Hodson N. C."/>
            <person name="Mongue J. A."/>
            <person name="Jaron S. K."/>
        </authorList>
    </citation>
    <scope>NUCLEOTIDE SEQUENCE</scope>
</reference>
<keyword evidence="2" id="KW-1185">Reference proteome</keyword>
<gene>
    <name evidence="1" type="ORF">AFUS01_LOCUS24710</name>
</gene>
<proteinExistence type="predicted"/>
<evidence type="ECO:0000313" key="1">
    <source>
        <dbReference type="EMBL" id="CAG7786128.1"/>
    </source>
</evidence>
<name>A0A8J2KCB8_9HEXA</name>
<accession>A0A8J2KCB8</accession>
<dbReference type="AlphaFoldDB" id="A0A8J2KCB8"/>
<dbReference type="EMBL" id="CAJVCH010310956">
    <property type="protein sequence ID" value="CAG7786128.1"/>
    <property type="molecule type" value="Genomic_DNA"/>
</dbReference>
<sequence length="95" mass="10903">MTMVLRRQYIGEGRSGEWEVESRNGIVWKGDWKGVDGGTGEWVESVDAHCYELIELVISWRLLAWTRKPANLIRVPKGVPATTQEAGTWIEKCWE</sequence>
<dbReference type="Proteomes" id="UP000708208">
    <property type="component" value="Unassembled WGS sequence"/>
</dbReference>